<name>A0AAD2GTV3_9AGAR</name>
<evidence type="ECO:0000313" key="1">
    <source>
        <dbReference type="EMBL" id="CAK5263521.1"/>
    </source>
</evidence>
<accession>A0AAD2GTV3</accession>
<dbReference type="AlphaFoldDB" id="A0AAD2GTV3"/>
<reference evidence="1" key="1">
    <citation type="submission" date="2023-11" db="EMBL/GenBank/DDBJ databases">
        <authorList>
            <person name="De Vega J J."/>
            <person name="De Vega J J."/>
        </authorList>
    </citation>
    <scope>NUCLEOTIDE SEQUENCE</scope>
</reference>
<dbReference type="EMBL" id="CAVNYO010000040">
    <property type="protein sequence ID" value="CAK5263521.1"/>
    <property type="molecule type" value="Genomic_DNA"/>
</dbReference>
<dbReference type="Proteomes" id="UP001295794">
    <property type="component" value="Unassembled WGS sequence"/>
</dbReference>
<comment type="caution">
    <text evidence="1">The sequence shown here is derived from an EMBL/GenBank/DDBJ whole genome shotgun (WGS) entry which is preliminary data.</text>
</comment>
<sequence>MSVRLDDVMHQSNRHERILLPIGTVHDLALFYGILCFRALADVGIPFPAAYNPNAVETDQHAGCSEAQCRIFGYLWNVWETGTRRRPPSVACILSGHA</sequence>
<organism evidence="1 2">
    <name type="scientific">Mycena citricolor</name>
    <dbReference type="NCBI Taxonomy" id="2018698"/>
    <lineage>
        <taxon>Eukaryota</taxon>
        <taxon>Fungi</taxon>
        <taxon>Dikarya</taxon>
        <taxon>Basidiomycota</taxon>
        <taxon>Agaricomycotina</taxon>
        <taxon>Agaricomycetes</taxon>
        <taxon>Agaricomycetidae</taxon>
        <taxon>Agaricales</taxon>
        <taxon>Marasmiineae</taxon>
        <taxon>Mycenaceae</taxon>
        <taxon>Mycena</taxon>
    </lineage>
</organism>
<gene>
    <name evidence="1" type="ORF">MYCIT1_LOCUS2985</name>
</gene>
<evidence type="ECO:0000313" key="2">
    <source>
        <dbReference type="Proteomes" id="UP001295794"/>
    </source>
</evidence>
<proteinExistence type="predicted"/>
<keyword evidence="2" id="KW-1185">Reference proteome</keyword>
<protein>
    <submittedName>
        <fullName evidence="1">Uncharacterized protein</fullName>
    </submittedName>
</protein>